<dbReference type="PANTHER" id="PTHR21567">
    <property type="entry name" value="CLASP"/>
    <property type="match status" value="1"/>
</dbReference>
<comment type="caution">
    <text evidence="3">The sequence shown here is derived from an EMBL/GenBank/DDBJ whole genome shotgun (WGS) entry which is preliminary data.</text>
</comment>
<dbReference type="GO" id="GO:0005876">
    <property type="term" value="C:spindle microtubule"/>
    <property type="evidence" value="ECO:0007669"/>
    <property type="project" value="TreeGrafter"/>
</dbReference>
<dbReference type="GO" id="GO:0005815">
    <property type="term" value="C:microtubule organizing center"/>
    <property type="evidence" value="ECO:0007669"/>
    <property type="project" value="TreeGrafter"/>
</dbReference>
<dbReference type="SMART" id="SM01349">
    <property type="entry name" value="TOG"/>
    <property type="match status" value="1"/>
</dbReference>
<evidence type="ECO:0000313" key="3">
    <source>
        <dbReference type="EMBL" id="EFA78845.1"/>
    </source>
</evidence>
<feature type="compositionally biased region" description="Polar residues" evidence="1">
    <location>
        <begin position="348"/>
        <end position="376"/>
    </location>
</feature>
<dbReference type="GO" id="GO:0008017">
    <property type="term" value="F:microtubule binding"/>
    <property type="evidence" value="ECO:0007669"/>
    <property type="project" value="TreeGrafter"/>
</dbReference>
<feature type="compositionally biased region" description="Polar residues" evidence="1">
    <location>
        <begin position="638"/>
        <end position="647"/>
    </location>
</feature>
<evidence type="ECO:0000313" key="4">
    <source>
        <dbReference type="Proteomes" id="UP000001396"/>
    </source>
</evidence>
<dbReference type="InterPro" id="IPR011989">
    <property type="entry name" value="ARM-like"/>
</dbReference>
<dbReference type="InterPro" id="IPR024395">
    <property type="entry name" value="CLASP_N_dom"/>
</dbReference>
<dbReference type="AlphaFoldDB" id="D3BHU5"/>
<dbReference type="PANTHER" id="PTHR21567:SF9">
    <property type="entry name" value="CLIP-ASSOCIATING PROTEIN"/>
    <property type="match status" value="1"/>
</dbReference>
<dbReference type="OMA" id="ACKLSNF"/>
<dbReference type="STRING" id="670386.D3BHU5"/>
<dbReference type="GO" id="GO:0090307">
    <property type="term" value="P:mitotic spindle assembly"/>
    <property type="evidence" value="ECO:0007669"/>
    <property type="project" value="TreeGrafter"/>
</dbReference>
<dbReference type="InterPro" id="IPR034085">
    <property type="entry name" value="TOG"/>
</dbReference>
<accession>D3BHU5</accession>
<protein>
    <submittedName>
        <fullName evidence="3">CLIP-associating protein</fullName>
    </submittedName>
</protein>
<feature type="compositionally biased region" description="Polar residues" evidence="1">
    <location>
        <begin position="919"/>
        <end position="933"/>
    </location>
</feature>
<feature type="region of interest" description="Disordered" evidence="1">
    <location>
        <begin position="913"/>
        <end position="935"/>
    </location>
</feature>
<evidence type="ECO:0000259" key="2">
    <source>
        <dbReference type="SMART" id="SM01349"/>
    </source>
</evidence>
<feature type="domain" description="TOG" evidence="2">
    <location>
        <begin position="382"/>
        <end position="627"/>
    </location>
</feature>
<sequence>MKKLSIIKYSSMKSQDGKETTISRGYESTTKEEAQSWKPARDKAHTTYLNTMIEMNKIANNNLTHVHMRKFCFFINNNRIIYIKIRYFVMNINLKSIINQLRSNDQTDIYNGYDQLINYVKFNIVESKSIIDIFEFIIPHLMDQEISDELHSKVLEVSNFMIDFFAEEHQEIIAVLLDTISQYGFIGNENNDIVEKVENLISTILKCGGLAAVDMLALLFSQWICDDSWRCRQHIVSLMTMAITSSLLDVSSLIAKYPDLIENVLSLLGNDMDDEELNQLVSIMHNEAKDSLERFILSTLKDKQLKSQLISKLEIHHPIVSTPTETTVRATKPTSSIFSSSIKQKPTLSSSTIKSNNNLSKSTTTRAIGSRPTKNNDPFGMLLLNQELDEEQLESKLKEIIDKLSDSSSDWSIKVNNLIKLQVLMRAGAADLPIFHSLFTKLRDPLISLVKDVRSQLIKEACATIAVVAEFMKSQFEPYVDRYIELLLTNVIVTIQIISQSSDNCIKSIITASKSIKALPRFAEMLKHSKSPVMRSKCHEYILLLLQIVSPAILEKQEDALERSIRAGVSDADPNTRKLARQSFLAYSAHFPHKTEQLLQSFDLSAKKLIIKEMQSFNPTYELLASSSSSNNNNNNNVPKQQQHFTKNNNNNNTNNHQVLFNSTKNPITQTTKITTTTTPTTTTSHQIRPLTTVLKPTLSKSTTSLAIANRPATPLNNVSSNVGLLKRKPITSLSSTTLSLSSSTTAKTTATTTTTAMIKPTSTLLQKRGFNNIDDDMIKSNLKHIKLDKENQHHNILHSRPPTPIVPLTTSIKLHSVKKPPTIPTSKTSQQFVSFFNNNSNNNSINIKNNNNNNYELKSSVSSVPTTTVNQQQLTISQLLGQNNINNNNNVNIRYNKANQQTTKTTLTSIMSTPPPASQQNRPNNYFQNSSKKAAMPNRTLMPLSSSINSELKISDLGL</sequence>
<feature type="region of interest" description="Disordered" evidence="1">
    <location>
        <begin position="348"/>
        <end position="377"/>
    </location>
</feature>
<dbReference type="Pfam" id="PF12348">
    <property type="entry name" value="CLASP_N"/>
    <property type="match status" value="1"/>
</dbReference>
<name>D3BHU5_HETP5</name>
<dbReference type="RefSeq" id="XP_020430969.1">
    <property type="nucleotide sequence ID" value="XM_020579130.1"/>
</dbReference>
<dbReference type="GO" id="GO:0072686">
    <property type="term" value="C:mitotic spindle"/>
    <property type="evidence" value="ECO:0007669"/>
    <property type="project" value="TreeGrafter"/>
</dbReference>
<gene>
    <name evidence="3" type="primary">clasp</name>
    <name evidence="3" type="ORF">PPL_08310</name>
</gene>
<feature type="compositionally biased region" description="Low complexity" evidence="1">
    <location>
        <begin position="626"/>
        <end position="637"/>
    </location>
</feature>
<dbReference type="EMBL" id="ADBJ01000037">
    <property type="protein sequence ID" value="EFA78845.1"/>
    <property type="molecule type" value="Genomic_DNA"/>
</dbReference>
<dbReference type="GeneID" id="31363790"/>
<feature type="region of interest" description="Disordered" evidence="1">
    <location>
        <begin position="625"/>
        <end position="688"/>
    </location>
</feature>
<dbReference type="Proteomes" id="UP000001396">
    <property type="component" value="Unassembled WGS sequence"/>
</dbReference>
<feature type="compositionally biased region" description="Low complexity" evidence="1">
    <location>
        <begin position="664"/>
        <end position="684"/>
    </location>
</feature>
<proteinExistence type="predicted"/>
<dbReference type="Gene3D" id="1.25.10.10">
    <property type="entry name" value="Leucine-rich Repeat Variant"/>
    <property type="match status" value="2"/>
</dbReference>
<dbReference type="FunCoup" id="D3BHU5">
    <property type="interactions" value="433"/>
</dbReference>
<dbReference type="SUPFAM" id="SSF48371">
    <property type="entry name" value="ARM repeat"/>
    <property type="match status" value="1"/>
</dbReference>
<dbReference type="GO" id="GO:0005881">
    <property type="term" value="C:cytoplasmic microtubule"/>
    <property type="evidence" value="ECO:0007669"/>
    <property type="project" value="TreeGrafter"/>
</dbReference>
<reference evidence="3 4" key="1">
    <citation type="journal article" date="2011" name="Genome Res.">
        <title>Phylogeny-wide analysis of social amoeba genomes highlights ancient origins for complex intercellular communication.</title>
        <authorList>
            <person name="Heidel A.J."/>
            <person name="Lawal H.M."/>
            <person name="Felder M."/>
            <person name="Schilde C."/>
            <person name="Helps N.R."/>
            <person name="Tunggal B."/>
            <person name="Rivero F."/>
            <person name="John U."/>
            <person name="Schleicher M."/>
            <person name="Eichinger L."/>
            <person name="Platzer M."/>
            <person name="Noegel A.A."/>
            <person name="Schaap P."/>
            <person name="Gloeckner G."/>
        </authorList>
    </citation>
    <scope>NUCLEOTIDE SEQUENCE [LARGE SCALE GENOMIC DNA]</scope>
    <source>
        <strain evidence="4">ATCC 26659 / Pp 5 / PN500</strain>
    </source>
</reference>
<evidence type="ECO:0000256" key="1">
    <source>
        <dbReference type="SAM" id="MobiDB-lite"/>
    </source>
</evidence>
<organism evidence="3 4">
    <name type="scientific">Heterostelium pallidum (strain ATCC 26659 / Pp 5 / PN500)</name>
    <name type="common">Cellular slime mold</name>
    <name type="synonym">Polysphondylium pallidum</name>
    <dbReference type="NCBI Taxonomy" id="670386"/>
    <lineage>
        <taxon>Eukaryota</taxon>
        <taxon>Amoebozoa</taxon>
        <taxon>Evosea</taxon>
        <taxon>Eumycetozoa</taxon>
        <taxon>Dictyostelia</taxon>
        <taxon>Acytosteliales</taxon>
        <taxon>Acytosteliaceae</taxon>
        <taxon>Heterostelium</taxon>
    </lineage>
</organism>
<dbReference type="InterPro" id="IPR016024">
    <property type="entry name" value="ARM-type_fold"/>
</dbReference>
<keyword evidence="4" id="KW-1185">Reference proteome</keyword>
<dbReference type="InParanoid" id="D3BHU5"/>